<reference evidence="2" key="1">
    <citation type="submission" date="2021-06" db="EMBL/GenBank/DDBJ databases">
        <authorList>
            <person name="Hodson N. C."/>
            <person name="Mongue J. A."/>
            <person name="Jaron S. K."/>
        </authorList>
    </citation>
    <scope>NUCLEOTIDE SEQUENCE</scope>
</reference>
<feature type="compositionally biased region" description="Polar residues" evidence="1">
    <location>
        <begin position="98"/>
        <end position="111"/>
    </location>
</feature>
<protein>
    <submittedName>
        <fullName evidence="2">Uncharacterized protein</fullName>
    </submittedName>
</protein>
<dbReference type="EMBL" id="CAJVCH010568512">
    <property type="protein sequence ID" value="CAG7833108.1"/>
    <property type="molecule type" value="Genomic_DNA"/>
</dbReference>
<proteinExistence type="predicted"/>
<evidence type="ECO:0000313" key="3">
    <source>
        <dbReference type="Proteomes" id="UP000708208"/>
    </source>
</evidence>
<feature type="compositionally biased region" description="Basic residues" evidence="1">
    <location>
        <begin position="120"/>
        <end position="130"/>
    </location>
</feature>
<name>A0A8J2LJJ3_9HEXA</name>
<feature type="region of interest" description="Disordered" evidence="1">
    <location>
        <begin position="67"/>
        <end position="162"/>
    </location>
</feature>
<evidence type="ECO:0000313" key="2">
    <source>
        <dbReference type="EMBL" id="CAG7833108.1"/>
    </source>
</evidence>
<accession>A0A8J2LJJ3</accession>
<organism evidence="2 3">
    <name type="scientific">Allacma fusca</name>
    <dbReference type="NCBI Taxonomy" id="39272"/>
    <lineage>
        <taxon>Eukaryota</taxon>
        <taxon>Metazoa</taxon>
        <taxon>Ecdysozoa</taxon>
        <taxon>Arthropoda</taxon>
        <taxon>Hexapoda</taxon>
        <taxon>Collembola</taxon>
        <taxon>Symphypleona</taxon>
        <taxon>Sminthuridae</taxon>
        <taxon>Allacma</taxon>
    </lineage>
</organism>
<feature type="compositionally biased region" description="Low complexity" evidence="1">
    <location>
        <begin position="144"/>
        <end position="154"/>
    </location>
</feature>
<dbReference type="OrthoDB" id="8188337at2759"/>
<dbReference type="Proteomes" id="UP000708208">
    <property type="component" value="Unassembled WGS sequence"/>
</dbReference>
<keyword evidence="3" id="KW-1185">Reference proteome</keyword>
<gene>
    <name evidence="2" type="ORF">AFUS01_LOCUS42754</name>
</gene>
<evidence type="ECO:0000256" key="1">
    <source>
        <dbReference type="SAM" id="MobiDB-lite"/>
    </source>
</evidence>
<dbReference type="AlphaFoldDB" id="A0A8J2LJJ3"/>
<comment type="caution">
    <text evidence="2">The sequence shown here is derived from an EMBL/GenBank/DDBJ whole genome shotgun (WGS) entry which is preliminary data.</text>
</comment>
<feature type="compositionally biased region" description="Acidic residues" evidence="1">
    <location>
        <begin position="69"/>
        <end position="89"/>
    </location>
</feature>
<sequence length="226" mass="25721">MDSESNTLVPAVFKYLHKYYQDFIVEDEEVRGLVRGQIVPHPRPTRRSSSLGVDSLFRGRVHQFPIAEAEAEEEEEEEEEDQDLEEEVAEEQRLAAVTSWSGPNSPHNSSQSRREDVHHYHNLPHRHHLHPSLSPRSDPEESSSDIGMSLSMSDRLPNPSTASLLDSMERRTQRTYRYGIGLVCVGATLNWLGFAQVRDILQSEHILNSDYNTSHQVPCPPLEKSA</sequence>